<dbReference type="InterPro" id="IPR000510">
    <property type="entry name" value="Nase/OxRdtase_comp1"/>
</dbReference>
<feature type="domain" description="Nitrogenase/oxidoreductase component 1" evidence="8">
    <location>
        <begin position="37"/>
        <end position="442"/>
    </location>
</feature>
<dbReference type="SUPFAM" id="SSF53807">
    <property type="entry name" value="Helical backbone' metal receptor"/>
    <property type="match status" value="1"/>
</dbReference>
<dbReference type="InterPro" id="IPR000318">
    <property type="entry name" value="Nase_comp1_CS"/>
</dbReference>
<dbReference type="InterPro" id="IPR005973">
    <property type="entry name" value="NifE"/>
</dbReference>
<organism evidence="9 10">
    <name type="scientific">Vibrio hippocampi</name>
    <dbReference type="NCBI Taxonomy" id="654686"/>
    <lineage>
        <taxon>Bacteria</taxon>
        <taxon>Pseudomonadati</taxon>
        <taxon>Pseudomonadota</taxon>
        <taxon>Gammaproteobacteria</taxon>
        <taxon>Vibrionales</taxon>
        <taxon>Vibrionaceae</taxon>
        <taxon>Vibrio</taxon>
    </lineage>
</organism>
<comment type="similarity">
    <text evidence="3 6">Belongs to the NifD/NifK/NifE/NifN family.</text>
</comment>
<comment type="pathway">
    <text evidence="2">Cofactor biosynthesis; Fe-Mo cofactor biosynthesis.</text>
</comment>
<feature type="compositionally biased region" description="Basic and acidic residues" evidence="7">
    <location>
        <begin position="1"/>
        <end position="20"/>
    </location>
</feature>
<dbReference type="NCBIfam" id="TIGR01283">
    <property type="entry name" value="nifE"/>
    <property type="match status" value="1"/>
</dbReference>
<dbReference type="GO" id="GO:0016163">
    <property type="term" value="F:nitrogenase activity"/>
    <property type="evidence" value="ECO:0007669"/>
    <property type="project" value="UniProtKB-EC"/>
</dbReference>
<feature type="region of interest" description="Disordered" evidence="7">
    <location>
        <begin position="472"/>
        <end position="494"/>
    </location>
</feature>
<keyword evidence="9" id="KW-0560">Oxidoreductase</keyword>
<evidence type="ECO:0000256" key="6">
    <source>
        <dbReference type="RuleBase" id="RU004021"/>
    </source>
</evidence>
<comment type="function">
    <text evidence="1">This protein may play a role in the biosynthesis of the prosthetic group of nitrogenase (FeMo cofactor).</text>
</comment>
<proteinExistence type="inferred from homology"/>
<accession>A0ABN8DLT8</accession>
<evidence type="ECO:0000256" key="4">
    <source>
        <dbReference type="ARBA" id="ARBA00013280"/>
    </source>
</evidence>
<comment type="caution">
    <text evidence="9">The sequence shown here is derived from an EMBL/GenBank/DDBJ whole genome shotgun (WGS) entry which is preliminary data.</text>
</comment>
<dbReference type="PANTHER" id="PTHR42956:SF1">
    <property type="entry name" value="NITROGENASE IRON-MOLYBDENUM COFACTOR BIOSYNTHESIS PROTEIN NIFE"/>
    <property type="match status" value="1"/>
</dbReference>
<dbReference type="Gene3D" id="3.40.50.1980">
    <property type="entry name" value="Nitrogenase molybdenum iron protein domain"/>
    <property type="match status" value="1"/>
</dbReference>
<name>A0ABN8DLT8_9VIBR</name>
<dbReference type="InterPro" id="IPR049939">
    <property type="entry name" value="NifE-like"/>
</dbReference>
<evidence type="ECO:0000259" key="8">
    <source>
        <dbReference type="Pfam" id="PF00148"/>
    </source>
</evidence>
<evidence type="ECO:0000313" key="10">
    <source>
        <dbReference type="Proteomes" id="UP000838160"/>
    </source>
</evidence>
<evidence type="ECO:0000256" key="7">
    <source>
        <dbReference type="SAM" id="MobiDB-lite"/>
    </source>
</evidence>
<keyword evidence="5 6" id="KW-0535">Nitrogen fixation</keyword>
<evidence type="ECO:0000313" key="9">
    <source>
        <dbReference type="EMBL" id="CAH0529269.1"/>
    </source>
</evidence>
<dbReference type="Gene3D" id="3.40.50.12380">
    <property type="entry name" value="Nitrogenase MoFe cofactor biosynthesis protein NifE, C-terminal"/>
    <property type="match status" value="1"/>
</dbReference>
<sequence length="494" mass="54289">MDAKRIAELQDEPACEHNSGEKSGCSRPTPGATAGGCSLDGAQISLFPIADAAHIVHGPIGCAGNSWNNRGTKAVGSNLFRYGFTTDLDEQDVIMGRAEKRLLHAIKDLIERYDPPAVFVYITCVPSLEGNDVEAICKLAEDKWSVPVICVDAAGFYGSKNLGNRIAGEVIVDKVVGRAEPPPKPAMLHDETRLVHDIVMIGEYNIAGEIWHVTPLFERLGIRMLCCLAGDTQFHQIPTMHRADAAMVVCSRAQINVARRLEEKWQIPWFEGSFYGIEDTSNALRQFASLLGDDKLTQETEQLIAEEEQAIRAQLKPYKDKLSGKRALLYTGGVKSWSVVAALQELGIQVIATGTKKSTLADKARIHNIMGEDALMLEEGGARLLLDTCYQYHADIMIAGGRNMYTAIKAKIPFLDINQEREHAYAGYQGMLTLAKELLRTIESPVWKHGRSVAPWQREPLADSTPTLTLHSADTQSSSCVALQPSQTTTEEME</sequence>
<dbReference type="RefSeq" id="WP_237485985.1">
    <property type="nucleotide sequence ID" value="NZ_CAKLCM010000003.1"/>
</dbReference>
<evidence type="ECO:0000256" key="3">
    <source>
        <dbReference type="ARBA" id="ARBA00011002"/>
    </source>
</evidence>
<reference evidence="9" key="1">
    <citation type="submission" date="2021-12" db="EMBL/GenBank/DDBJ databases">
        <authorList>
            <person name="Rodrigo-Torres L."/>
            <person name="Arahal R. D."/>
            <person name="Lucena T."/>
        </authorList>
    </citation>
    <scope>NUCLEOTIDE SEQUENCE</scope>
    <source>
        <strain evidence="9">CECT 8226</strain>
    </source>
</reference>
<evidence type="ECO:0000256" key="5">
    <source>
        <dbReference type="ARBA" id="ARBA00023231"/>
    </source>
</evidence>
<dbReference type="EMBL" id="CAKLCM010000003">
    <property type="protein sequence ID" value="CAH0529269.1"/>
    <property type="molecule type" value="Genomic_DNA"/>
</dbReference>
<gene>
    <name evidence="9" type="primary">nifD_2</name>
    <name evidence="9" type="ORF">VHP8226_03135</name>
</gene>
<evidence type="ECO:0000256" key="1">
    <source>
        <dbReference type="ARBA" id="ARBA00003171"/>
    </source>
</evidence>
<dbReference type="Pfam" id="PF00148">
    <property type="entry name" value="Oxidored_nitro"/>
    <property type="match status" value="1"/>
</dbReference>
<evidence type="ECO:0000256" key="2">
    <source>
        <dbReference type="ARBA" id="ARBA00005155"/>
    </source>
</evidence>
<dbReference type="PANTHER" id="PTHR42956">
    <property type="entry name" value="NITROGENASE IRON-MOLYBDENUM COFACTOR BIOSYNTHESIS PROTEIN NIFE"/>
    <property type="match status" value="1"/>
</dbReference>
<dbReference type="PROSITE" id="PS00699">
    <property type="entry name" value="NITROGENASE_1_1"/>
    <property type="match status" value="1"/>
</dbReference>
<dbReference type="Proteomes" id="UP000838160">
    <property type="component" value="Unassembled WGS sequence"/>
</dbReference>
<feature type="region of interest" description="Disordered" evidence="7">
    <location>
        <begin position="1"/>
        <end position="30"/>
    </location>
</feature>
<keyword evidence="10" id="KW-1185">Reference proteome</keyword>
<protein>
    <recommendedName>
        <fullName evidence="4">Nitrogenase iron-molybdenum cofactor biosynthesis protein NifE</fullName>
    </recommendedName>
</protein>